<organism evidence="1 2">
    <name type="scientific">Puccinia striiformis f. sp. tritici</name>
    <dbReference type="NCBI Taxonomy" id="168172"/>
    <lineage>
        <taxon>Eukaryota</taxon>
        <taxon>Fungi</taxon>
        <taxon>Dikarya</taxon>
        <taxon>Basidiomycota</taxon>
        <taxon>Pucciniomycotina</taxon>
        <taxon>Pucciniomycetes</taxon>
        <taxon>Pucciniales</taxon>
        <taxon>Pucciniaceae</taxon>
        <taxon>Puccinia</taxon>
    </lineage>
</organism>
<name>A0ACC0ECR5_9BASI</name>
<protein>
    <submittedName>
        <fullName evidence="1">Uncharacterized protein</fullName>
    </submittedName>
</protein>
<evidence type="ECO:0000313" key="2">
    <source>
        <dbReference type="Proteomes" id="UP001060170"/>
    </source>
</evidence>
<accession>A0ACC0ECR5</accession>
<evidence type="ECO:0000313" key="1">
    <source>
        <dbReference type="EMBL" id="KAI7949240.1"/>
    </source>
</evidence>
<reference evidence="2" key="2">
    <citation type="journal article" date="2018" name="Mol. Plant Microbe Interact.">
        <title>Genome sequence resources for the wheat stripe rust pathogen (Puccinia striiformis f. sp. tritici) and the barley stripe rust pathogen (Puccinia striiformis f. sp. hordei).</title>
        <authorList>
            <person name="Xia C."/>
            <person name="Wang M."/>
            <person name="Yin C."/>
            <person name="Cornejo O.E."/>
            <person name="Hulbert S.H."/>
            <person name="Chen X."/>
        </authorList>
    </citation>
    <scope>NUCLEOTIDE SEQUENCE [LARGE SCALE GENOMIC DNA]</scope>
    <source>
        <strain evidence="2">93-210</strain>
    </source>
</reference>
<reference evidence="2" key="1">
    <citation type="journal article" date="2018" name="BMC Genomics">
        <title>Genomic insights into host adaptation between the wheat stripe rust pathogen (Puccinia striiformis f. sp. tritici) and the barley stripe rust pathogen (Puccinia striiformis f. sp. hordei).</title>
        <authorList>
            <person name="Xia C."/>
            <person name="Wang M."/>
            <person name="Yin C."/>
            <person name="Cornejo O.E."/>
            <person name="Hulbert S.H."/>
            <person name="Chen X."/>
        </authorList>
    </citation>
    <scope>NUCLEOTIDE SEQUENCE [LARGE SCALE GENOMIC DNA]</scope>
    <source>
        <strain evidence="2">93-210</strain>
    </source>
</reference>
<sequence>RHWPSTIANTKHPWICSQTETQKEFERKHQLYGIKDRITFDFSPNRLYNPFLYLLAFDGCQDTPVEILHVILLGVGKYLWKDFKGQLKPAQLHEIEARWSAFQTDGLNVAPIQAKYMIAHYKSFVGKEFRVVLQAAPFVLFPFMTNEQRETFLPIIHLFNSPWDTMQI</sequence>
<dbReference type="EMBL" id="CM045872">
    <property type="protein sequence ID" value="KAI7949240.1"/>
    <property type="molecule type" value="Genomic_DNA"/>
</dbReference>
<comment type="caution">
    <text evidence="1">The sequence shown here is derived from an EMBL/GenBank/DDBJ whole genome shotgun (WGS) entry which is preliminary data.</text>
</comment>
<gene>
    <name evidence="1" type="ORF">MJO28_008061</name>
</gene>
<feature type="non-terminal residue" evidence="1">
    <location>
        <position position="1"/>
    </location>
</feature>
<proteinExistence type="predicted"/>
<keyword evidence="2" id="KW-1185">Reference proteome</keyword>
<dbReference type="Proteomes" id="UP001060170">
    <property type="component" value="Chromosome 8"/>
</dbReference>
<reference evidence="1 2" key="3">
    <citation type="journal article" date="2022" name="Microbiol. Spectr.">
        <title>Folding features and dynamics of 3D genome architecture in plant fungal pathogens.</title>
        <authorList>
            <person name="Xia C."/>
        </authorList>
    </citation>
    <scope>NUCLEOTIDE SEQUENCE [LARGE SCALE GENOMIC DNA]</scope>
    <source>
        <strain evidence="1 2">93-210</strain>
    </source>
</reference>